<protein>
    <submittedName>
        <fullName evidence="2">Putative secreted protein</fullName>
    </submittedName>
</protein>
<reference evidence="2" key="1">
    <citation type="submission" date="2018-01" db="EMBL/GenBank/DDBJ databases">
        <title>An insight into the sialome of Amazonian anophelines.</title>
        <authorList>
            <person name="Ribeiro J.M."/>
            <person name="Scarpassa V."/>
            <person name="Calvo E."/>
        </authorList>
    </citation>
    <scope>NUCLEOTIDE SEQUENCE</scope>
</reference>
<feature type="transmembrane region" description="Helical" evidence="1">
    <location>
        <begin position="12"/>
        <end position="35"/>
    </location>
</feature>
<evidence type="ECO:0000256" key="1">
    <source>
        <dbReference type="SAM" id="Phobius"/>
    </source>
</evidence>
<dbReference type="EMBL" id="GGFL01013941">
    <property type="protein sequence ID" value="MBW78119.1"/>
    <property type="molecule type" value="Transcribed_RNA"/>
</dbReference>
<sequence>MRYLGSVIIGARCLRCLAAVVVSCAFAAVVVPFGVRACFCGLMLPFPLTSAAIPLHLRLVRKVPYPGICYCLTQRRSCCYFLQ</sequence>
<proteinExistence type="predicted"/>
<keyword evidence="1" id="KW-1133">Transmembrane helix</keyword>
<organism evidence="2">
    <name type="scientific">Anopheles darlingi</name>
    <name type="common">Mosquito</name>
    <dbReference type="NCBI Taxonomy" id="43151"/>
    <lineage>
        <taxon>Eukaryota</taxon>
        <taxon>Metazoa</taxon>
        <taxon>Ecdysozoa</taxon>
        <taxon>Arthropoda</taxon>
        <taxon>Hexapoda</taxon>
        <taxon>Insecta</taxon>
        <taxon>Pterygota</taxon>
        <taxon>Neoptera</taxon>
        <taxon>Endopterygota</taxon>
        <taxon>Diptera</taxon>
        <taxon>Nematocera</taxon>
        <taxon>Culicoidea</taxon>
        <taxon>Culicidae</taxon>
        <taxon>Anophelinae</taxon>
        <taxon>Anopheles</taxon>
    </lineage>
</organism>
<keyword evidence="1" id="KW-0472">Membrane</keyword>
<accession>A0A2M4DKP6</accession>
<evidence type="ECO:0000313" key="2">
    <source>
        <dbReference type="EMBL" id="MBW78119.1"/>
    </source>
</evidence>
<dbReference type="AlphaFoldDB" id="A0A2M4DKP6"/>
<keyword evidence="1" id="KW-0812">Transmembrane</keyword>
<name>A0A2M4DKP6_ANODA</name>